<proteinExistence type="predicted"/>
<dbReference type="SUPFAM" id="SSF48498">
    <property type="entry name" value="Tetracyclin repressor-like, C-terminal domain"/>
    <property type="match status" value="1"/>
</dbReference>
<reference evidence="1" key="1">
    <citation type="submission" date="2024-07" db="EMBL/GenBank/DDBJ databases">
        <authorList>
            <person name="Yu S.T."/>
        </authorList>
    </citation>
    <scope>NUCLEOTIDE SEQUENCE</scope>
    <source>
        <strain evidence="1">R39</strain>
    </source>
</reference>
<name>A0AB39QHF0_9ACTN</name>
<dbReference type="Gene3D" id="1.10.357.10">
    <property type="entry name" value="Tetracycline Repressor, domain 2"/>
    <property type="match status" value="1"/>
</dbReference>
<evidence type="ECO:0000313" key="1">
    <source>
        <dbReference type="EMBL" id="XDQ41871.1"/>
    </source>
</evidence>
<dbReference type="InterPro" id="IPR036271">
    <property type="entry name" value="Tet_transcr_reg_TetR-rel_C_sf"/>
</dbReference>
<accession>A0AB39QHF0</accession>
<dbReference type="RefSeq" id="WP_369221449.1">
    <property type="nucleotide sequence ID" value="NZ_CP163441.1"/>
</dbReference>
<protein>
    <recommendedName>
        <fullName evidence="2">TetR family transcriptional regulator</fullName>
    </recommendedName>
</protein>
<dbReference type="EMBL" id="CP163441">
    <property type="protein sequence ID" value="XDQ41871.1"/>
    <property type="molecule type" value="Genomic_DNA"/>
</dbReference>
<evidence type="ECO:0008006" key="2">
    <source>
        <dbReference type="Google" id="ProtNLM"/>
    </source>
</evidence>
<sequence length="95" mass="10235">MLKHYALICHHRGRHGSQEFAALVHRPEHIAPAQRQLVELFQGLLTEAGELRDDVAPTELASYCLHALTAAGGLPSEAAVHRLVTVTLAGLRPAG</sequence>
<dbReference type="AlphaFoldDB" id="A0AB39QHF0"/>
<organism evidence="1">
    <name type="scientific">Streptomyces sp. R39</name>
    <dbReference type="NCBI Taxonomy" id="3238631"/>
    <lineage>
        <taxon>Bacteria</taxon>
        <taxon>Bacillati</taxon>
        <taxon>Actinomycetota</taxon>
        <taxon>Actinomycetes</taxon>
        <taxon>Kitasatosporales</taxon>
        <taxon>Streptomycetaceae</taxon>
        <taxon>Streptomyces</taxon>
    </lineage>
</organism>
<gene>
    <name evidence="1" type="ORF">AB5J52_06095</name>
</gene>